<evidence type="ECO:0000313" key="5">
    <source>
        <dbReference type="Proteomes" id="UP000199427"/>
    </source>
</evidence>
<dbReference type="RefSeq" id="WP_091772102.1">
    <property type="nucleotide sequence ID" value="NZ_CAESCL010000004.1"/>
</dbReference>
<dbReference type="Proteomes" id="UP000199427">
    <property type="component" value="Unassembled WGS sequence"/>
</dbReference>
<dbReference type="InterPro" id="IPR028976">
    <property type="entry name" value="CheC-like_sf"/>
</dbReference>
<dbReference type="GO" id="GO:0006935">
    <property type="term" value="P:chemotaxis"/>
    <property type="evidence" value="ECO:0007669"/>
    <property type="project" value="UniProtKB-KW"/>
</dbReference>
<name>A0A1H8Z054_9BACI</name>
<dbReference type="PANTHER" id="PTHR43693:SF1">
    <property type="entry name" value="PROTEIN PHOSPHATASE CHEZ"/>
    <property type="match status" value="1"/>
</dbReference>
<dbReference type="GO" id="GO:0016787">
    <property type="term" value="F:hydrolase activity"/>
    <property type="evidence" value="ECO:0007669"/>
    <property type="project" value="UniProtKB-KW"/>
</dbReference>
<gene>
    <name evidence="4" type="ORF">SAMN05216362_101156</name>
</gene>
<reference evidence="4 5" key="1">
    <citation type="submission" date="2016-10" db="EMBL/GenBank/DDBJ databases">
        <authorList>
            <person name="de Groot N.N."/>
        </authorList>
    </citation>
    <scope>NUCLEOTIDE SEQUENCE [LARGE SCALE GENOMIC DNA]</scope>
    <source>
        <strain evidence="4 5">DSM 21633</strain>
    </source>
</reference>
<feature type="domain" description="CheC-like protein" evidence="3">
    <location>
        <begin position="10"/>
        <end position="46"/>
    </location>
</feature>
<proteinExistence type="predicted"/>
<dbReference type="SUPFAM" id="SSF103039">
    <property type="entry name" value="CheC-like"/>
    <property type="match status" value="1"/>
</dbReference>
<keyword evidence="5" id="KW-1185">Reference proteome</keyword>
<sequence>MGDLFNLKNIHLDLLKEVGNIGAGNATTSLSNLLSVPVQMSVPTVKVVSFDEMVELTGGPEEVMATTFLEFSGDFTGNVFFFISPDQADQFVQILIQDEQQSILNDDQKLAHSAFLELGNILTGSYLRALSDFLQVNLYAHVPNATVDMAGAIMTQGLIETSVVSDYSIIIETVFQSEHFKQDIKGHFFLLPDPGAFEKIFDRLGVK</sequence>
<dbReference type="STRING" id="571933.SAMN05216362_101156"/>
<keyword evidence="1" id="KW-0145">Chemotaxis</keyword>
<accession>A0A1H8Z054</accession>
<dbReference type="EMBL" id="FOES01000001">
    <property type="protein sequence ID" value="SEP57743.1"/>
    <property type="molecule type" value="Genomic_DNA"/>
</dbReference>
<dbReference type="CDD" id="cd17909">
    <property type="entry name" value="CheC_ClassI"/>
    <property type="match status" value="1"/>
</dbReference>
<dbReference type="AlphaFoldDB" id="A0A1H8Z054"/>
<dbReference type="Gene3D" id="3.40.1550.10">
    <property type="entry name" value="CheC-like"/>
    <property type="match status" value="1"/>
</dbReference>
<dbReference type="PANTHER" id="PTHR43693">
    <property type="entry name" value="PROTEIN PHOSPHATASE CHEZ"/>
    <property type="match status" value="1"/>
</dbReference>
<dbReference type="InterPro" id="IPR007597">
    <property type="entry name" value="CheC"/>
</dbReference>
<evidence type="ECO:0000256" key="1">
    <source>
        <dbReference type="ARBA" id="ARBA00022500"/>
    </source>
</evidence>
<dbReference type="OrthoDB" id="9812187at2"/>
<dbReference type="InterPro" id="IPR050992">
    <property type="entry name" value="CheZ_family_phosphatases"/>
</dbReference>
<organism evidence="4 5">
    <name type="scientific">Piscibacillus halophilus</name>
    <dbReference type="NCBI Taxonomy" id="571933"/>
    <lineage>
        <taxon>Bacteria</taxon>
        <taxon>Bacillati</taxon>
        <taxon>Bacillota</taxon>
        <taxon>Bacilli</taxon>
        <taxon>Bacillales</taxon>
        <taxon>Bacillaceae</taxon>
        <taxon>Piscibacillus</taxon>
    </lineage>
</organism>
<dbReference type="Pfam" id="PF04509">
    <property type="entry name" value="CheC"/>
    <property type="match status" value="2"/>
</dbReference>
<feature type="domain" description="CheC-like protein" evidence="3">
    <location>
        <begin position="113"/>
        <end position="144"/>
    </location>
</feature>
<protein>
    <submittedName>
        <fullName evidence="4">Chemotaxis protein CheC</fullName>
    </submittedName>
</protein>
<evidence type="ECO:0000256" key="2">
    <source>
        <dbReference type="ARBA" id="ARBA00022801"/>
    </source>
</evidence>
<evidence type="ECO:0000313" key="4">
    <source>
        <dbReference type="EMBL" id="SEP57743.1"/>
    </source>
</evidence>
<evidence type="ECO:0000259" key="3">
    <source>
        <dbReference type="Pfam" id="PF04509"/>
    </source>
</evidence>
<keyword evidence="2" id="KW-0378">Hydrolase</keyword>